<proteinExistence type="predicted"/>
<accession>A0A849IGN5</accession>
<dbReference type="EMBL" id="JABEPP010000007">
    <property type="protein sequence ID" value="NNM75107.1"/>
    <property type="molecule type" value="Genomic_DNA"/>
</dbReference>
<dbReference type="AlphaFoldDB" id="A0A849IGN5"/>
<reference evidence="2 3" key="1">
    <citation type="submission" date="2020-04" db="EMBL/GenBank/DDBJ databases">
        <title>Enterovirga sp. isolate from soil.</title>
        <authorList>
            <person name="Chea S."/>
            <person name="Kim D.-U."/>
        </authorList>
    </citation>
    <scope>NUCLEOTIDE SEQUENCE [LARGE SCALE GENOMIC DNA]</scope>
    <source>
        <strain evidence="2 3">DB1703</strain>
    </source>
</reference>
<dbReference type="RefSeq" id="WP_171220604.1">
    <property type="nucleotide sequence ID" value="NZ_JABEPP010000007.1"/>
</dbReference>
<organism evidence="2 3">
    <name type="scientific">Enterovirga aerilata</name>
    <dbReference type="NCBI Taxonomy" id="2730920"/>
    <lineage>
        <taxon>Bacteria</taxon>
        <taxon>Pseudomonadati</taxon>
        <taxon>Pseudomonadota</taxon>
        <taxon>Alphaproteobacteria</taxon>
        <taxon>Hyphomicrobiales</taxon>
        <taxon>Methylobacteriaceae</taxon>
        <taxon>Enterovirga</taxon>
    </lineage>
</organism>
<comment type="caution">
    <text evidence="2">The sequence shown here is derived from an EMBL/GenBank/DDBJ whole genome shotgun (WGS) entry which is preliminary data.</text>
</comment>
<dbReference type="Proteomes" id="UP000564885">
    <property type="component" value="Unassembled WGS sequence"/>
</dbReference>
<name>A0A849IGN5_9HYPH</name>
<gene>
    <name evidence="2" type="ORF">HJG44_22360</name>
</gene>
<evidence type="ECO:0000259" key="1">
    <source>
        <dbReference type="Pfam" id="PF06568"/>
    </source>
</evidence>
<evidence type="ECO:0000313" key="2">
    <source>
        <dbReference type="EMBL" id="NNM75107.1"/>
    </source>
</evidence>
<keyword evidence="3" id="KW-1185">Reference proteome</keyword>
<feature type="domain" description="YjiS-like" evidence="1">
    <location>
        <begin position="47"/>
        <end position="79"/>
    </location>
</feature>
<evidence type="ECO:0000313" key="3">
    <source>
        <dbReference type="Proteomes" id="UP000564885"/>
    </source>
</evidence>
<dbReference type="InterPro" id="IPR009506">
    <property type="entry name" value="YjiS-like"/>
</dbReference>
<protein>
    <submittedName>
        <fullName evidence="2">DUF1127 domain-containing protein</fullName>
    </submittedName>
</protein>
<dbReference type="Pfam" id="PF06568">
    <property type="entry name" value="YjiS-like"/>
    <property type="match status" value="1"/>
</dbReference>
<sequence>MARDPRERGVTVAAALYPLGGIWSAGPEPERKQVRTWMGALARRVAMMREAIAAHRARREMMMLDDWILKDIGLSRGELSGRDIDRHATRSRR</sequence>